<evidence type="ECO:0000256" key="1">
    <source>
        <dbReference type="ARBA" id="ARBA00022500"/>
    </source>
</evidence>
<keyword evidence="8" id="KW-1185">Reference proteome</keyword>
<dbReference type="RefSeq" id="WP_091972003.1">
    <property type="nucleotide sequence ID" value="NZ_CP124062.1"/>
</dbReference>
<proteinExistence type="predicted"/>
<dbReference type="GO" id="GO:0008984">
    <property type="term" value="F:protein-glutamate methylesterase activity"/>
    <property type="evidence" value="ECO:0007669"/>
    <property type="project" value="UniProtKB-EC"/>
</dbReference>
<dbReference type="OrthoDB" id="9793421at2"/>
<dbReference type="EC" id="3.1.1.61" evidence="3"/>
<evidence type="ECO:0000259" key="6">
    <source>
        <dbReference type="PROSITE" id="PS50122"/>
    </source>
</evidence>
<dbReference type="InterPro" id="IPR035909">
    <property type="entry name" value="CheB_C"/>
</dbReference>
<comment type="catalytic activity">
    <reaction evidence="4">
        <text>[protein]-L-glutamate 5-O-methyl ester + H2O = L-glutamyl-[protein] + methanol + H(+)</text>
        <dbReference type="Rhea" id="RHEA:23236"/>
        <dbReference type="Rhea" id="RHEA-COMP:10208"/>
        <dbReference type="Rhea" id="RHEA-COMP:10311"/>
        <dbReference type="ChEBI" id="CHEBI:15377"/>
        <dbReference type="ChEBI" id="CHEBI:15378"/>
        <dbReference type="ChEBI" id="CHEBI:17790"/>
        <dbReference type="ChEBI" id="CHEBI:29973"/>
        <dbReference type="ChEBI" id="CHEBI:82795"/>
        <dbReference type="EC" id="3.1.1.61"/>
    </reaction>
</comment>
<evidence type="ECO:0000313" key="8">
    <source>
        <dbReference type="Proteomes" id="UP000199262"/>
    </source>
</evidence>
<evidence type="ECO:0000256" key="5">
    <source>
        <dbReference type="PROSITE-ProRule" id="PRU00050"/>
    </source>
</evidence>
<feature type="active site" evidence="5">
    <location>
        <position position="208"/>
    </location>
</feature>
<keyword evidence="1 5" id="KW-0145">Chemotaxis</keyword>
<keyword evidence="2 5" id="KW-0378">Hydrolase</keyword>
<accession>A0A1G4P6I4</accession>
<feature type="active site" evidence="5">
    <location>
        <position position="234"/>
    </location>
</feature>
<dbReference type="InterPro" id="IPR008248">
    <property type="entry name" value="CheB-like"/>
</dbReference>
<dbReference type="PROSITE" id="PS50122">
    <property type="entry name" value="CHEB"/>
    <property type="match status" value="1"/>
</dbReference>
<dbReference type="GO" id="GO:0005737">
    <property type="term" value="C:cytoplasm"/>
    <property type="evidence" value="ECO:0007669"/>
    <property type="project" value="InterPro"/>
</dbReference>
<dbReference type="CDD" id="cd16432">
    <property type="entry name" value="CheB_Rec"/>
    <property type="match status" value="1"/>
</dbReference>
<feature type="active site" evidence="5">
    <location>
        <position position="330"/>
    </location>
</feature>
<evidence type="ECO:0000256" key="2">
    <source>
        <dbReference type="ARBA" id="ARBA00022801"/>
    </source>
</evidence>
<gene>
    <name evidence="7" type="ORF">SAMN02983004_00287</name>
</gene>
<dbReference type="PIRSF" id="PIRSF000876">
    <property type="entry name" value="RR_chemtxs_CheB"/>
    <property type="match status" value="1"/>
</dbReference>
<evidence type="ECO:0000256" key="3">
    <source>
        <dbReference type="ARBA" id="ARBA00039140"/>
    </source>
</evidence>
<dbReference type="InterPro" id="IPR000673">
    <property type="entry name" value="Sig_transdc_resp-reg_Me-estase"/>
</dbReference>
<dbReference type="GO" id="GO:0006935">
    <property type="term" value="P:chemotaxis"/>
    <property type="evidence" value="ECO:0007669"/>
    <property type="project" value="UniProtKB-UniRule"/>
</dbReference>
<dbReference type="SUPFAM" id="SSF52738">
    <property type="entry name" value="Methylesterase CheB, C-terminal domain"/>
    <property type="match status" value="1"/>
</dbReference>
<dbReference type="Pfam" id="PF01339">
    <property type="entry name" value="CheB_methylest"/>
    <property type="match status" value="1"/>
</dbReference>
<reference evidence="8" key="1">
    <citation type="submission" date="2016-10" db="EMBL/GenBank/DDBJ databases">
        <authorList>
            <person name="Varghese N."/>
            <person name="Submissions S."/>
        </authorList>
    </citation>
    <scope>NUCLEOTIDE SEQUENCE [LARGE SCALE GENOMIC DNA]</scope>
    <source>
        <strain evidence="8">ATCC 51557</strain>
    </source>
</reference>
<dbReference type="EMBL" id="FMTE01000002">
    <property type="protein sequence ID" value="SCW27867.1"/>
    <property type="molecule type" value="Genomic_DNA"/>
</dbReference>
<dbReference type="PANTHER" id="PTHR42872:SF6">
    <property type="entry name" value="PROTEIN-GLUTAMATE METHYLESTERASE_PROTEIN-GLUTAMINE GLUTAMINASE"/>
    <property type="match status" value="1"/>
</dbReference>
<evidence type="ECO:0000256" key="4">
    <source>
        <dbReference type="ARBA" id="ARBA00048267"/>
    </source>
</evidence>
<evidence type="ECO:0000313" key="7">
    <source>
        <dbReference type="EMBL" id="SCW27867.1"/>
    </source>
</evidence>
<name>A0A1G4P6I4_BORJA</name>
<dbReference type="Proteomes" id="UP000199262">
    <property type="component" value="Unassembled WGS sequence"/>
</dbReference>
<dbReference type="AlphaFoldDB" id="A0A1G4P6I4"/>
<dbReference type="PANTHER" id="PTHR42872">
    <property type="entry name" value="PROTEIN-GLUTAMATE METHYLESTERASE/PROTEIN-GLUTAMINE GLUTAMINASE"/>
    <property type="match status" value="1"/>
</dbReference>
<dbReference type="GO" id="GO:0000156">
    <property type="term" value="F:phosphorelay response regulator activity"/>
    <property type="evidence" value="ECO:0007669"/>
    <property type="project" value="InterPro"/>
</dbReference>
<feature type="domain" description="CheB-type methylesterase" evidence="6">
    <location>
        <begin position="196"/>
        <end position="385"/>
    </location>
</feature>
<protein>
    <recommendedName>
        <fullName evidence="3">protein-glutamate methylesterase</fullName>
        <ecNumber evidence="3">3.1.1.61</ecNumber>
    </recommendedName>
</protein>
<sequence length="385" mass="42729">MKILIIDIQGLIKQVFVRAFSKDNDVEILNAGFNSLNLINVFLQKFPDLVIIDENTARSNFGNSLNNVLNNISLPVVFIAQNEMFPNFGCLEQSKEKVKLIINKLNFKLTIDLFRSKYLALIKLELKNLGKNKLISSYEVKRIHAPDFSNHSKVELRENSLNDSSIRKSYRVSDVINFAPKNDPDVIIKYQGLLNKHKTGKIIVVGSSTGGTEALRIFLSSFKKDSPPIIIVQHMPGGFTRSFAKNLNNEFNVDIKEAEDGDILRPGLVIIANGSYHLIVKYGSGNYFVNLLDGPLVSRHKPSVNVLFRSAAMYAGSNAIGVILTGMGDDGAICMLEMKKNGAYTIAQDQETSVVFGMPMEAIKIGAVDKILPLSKIADHVLRRS</sequence>
<dbReference type="Gene3D" id="3.40.50.180">
    <property type="entry name" value="Methylesterase CheB, C-terminal domain"/>
    <property type="match status" value="1"/>
</dbReference>
<organism evidence="7 8">
    <name type="scientific">Borreliella japonica</name>
    <name type="common">Borrelia japonica</name>
    <dbReference type="NCBI Taxonomy" id="34095"/>
    <lineage>
        <taxon>Bacteria</taxon>
        <taxon>Pseudomonadati</taxon>
        <taxon>Spirochaetota</taxon>
        <taxon>Spirochaetia</taxon>
        <taxon>Spirochaetales</taxon>
        <taxon>Borreliaceae</taxon>
        <taxon>Borreliella</taxon>
    </lineage>
</organism>